<evidence type="ECO:0000313" key="8">
    <source>
        <dbReference type="EMBL" id="AKG92303.1"/>
    </source>
</evidence>
<keyword evidence="3 5" id="KW-1133">Transmembrane helix</keyword>
<evidence type="ECO:0000313" key="9">
    <source>
        <dbReference type="Proteomes" id="UP000034723"/>
    </source>
</evidence>
<gene>
    <name evidence="8" type="ORF">GAH_00344</name>
</gene>
<dbReference type="RefSeq" id="WP_084632234.1">
    <property type="nucleotide sequence ID" value="NZ_CP011267.1"/>
</dbReference>
<dbReference type="InterPro" id="IPR001516">
    <property type="entry name" value="Proton_antipo_N"/>
</dbReference>
<feature type="transmembrane region" description="Helical" evidence="5">
    <location>
        <begin position="458"/>
        <end position="478"/>
    </location>
</feature>
<feature type="transmembrane region" description="Helical" evidence="5">
    <location>
        <begin position="149"/>
        <end position="168"/>
    </location>
</feature>
<feature type="transmembrane region" description="Helical" evidence="5">
    <location>
        <begin position="49"/>
        <end position="70"/>
    </location>
</feature>
<dbReference type="EC" id="1.6.5.3" evidence="8"/>
<feature type="transmembrane region" description="Helical" evidence="5">
    <location>
        <begin position="278"/>
        <end position="302"/>
    </location>
</feature>
<dbReference type="InterPro" id="IPR003945">
    <property type="entry name" value="NU5C-like"/>
</dbReference>
<feature type="transmembrane region" description="Helical" evidence="5">
    <location>
        <begin position="123"/>
        <end position="142"/>
    </location>
</feature>
<dbReference type="GO" id="GO:0016020">
    <property type="term" value="C:membrane"/>
    <property type="evidence" value="ECO:0007669"/>
    <property type="project" value="UniProtKB-SubCell"/>
</dbReference>
<feature type="transmembrane region" description="Helical" evidence="5">
    <location>
        <begin position="530"/>
        <end position="550"/>
    </location>
</feature>
<protein>
    <submittedName>
        <fullName evidence="8">NADH:ubiquinone oxidoreductase subunit 5 (chain L)/Multisubunit Na+/H+ antiporter, MnhA subunit</fullName>
        <ecNumber evidence="8">1.6.5.3</ecNumber>
    </submittedName>
</protein>
<name>A0A0F7IGD8_9EURY</name>
<feature type="domain" description="NADH:quinone oxidoreductase/Mrp antiporter transmembrane" evidence="6">
    <location>
        <begin position="200"/>
        <end position="441"/>
    </location>
</feature>
<keyword evidence="4 5" id="KW-0472">Membrane</keyword>
<evidence type="ECO:0000256" key="4">
    <source>
        <dbReference type="ARBA" id="ARBA00023136"/>
    </source>
</evidence>
<feature type="transmembrane region" description="Helical" evidence="5">
    <location>
        <begin position="367"/>
        <end position="395"/>
    </location>
</feature>
<sequence>MEAGAIPELMELHLNPVIWLALFFTPILASFPIAYIWPQRQDEFARKLPMLSVFGLFVSFIITLFILFNVEEGRYVYPWLPTLGINFVFVVDYLSKYMGALTGFIAFIIGVYGLEYMKEDYRLGWYWFFFNLFTASMLLVVYSDNLFMLLIGWEGLGIASWGLIGHWFRDDDELSYVGVLNRTVGPLKMFWSPSTGGWRAISTIRVGDMPMFLAVAAIYALTGSLDISQIHWEQLFESIGTVGTIILLIAFLMGPFTKSAQLPFSEWLMTAMTGPTTVSALLHSATMVAAGTYLFMRLSWYVQPWNIHLPGVEVIYLFVLFLGLVSSLYGALVALASRERKVLLAASTMSSLGLMFAAAAASKWVGLFAIIVAFWYLITHAFAKATLFLVAGHIIHETHDRFLGGDREVFNKMKVTAIVTLFATVVLAGIPPLTAYWVKSAMDEVLHELIHEVNALPLIMLVTISAIYSAFLAKFFALNFWKGRHVHLHLHGGGIMKTAYSLMVSMLLVLLAVIMLGIDEHAGEFVHAGLATTSFMVGTLVLVTYVIGFIKPEHESKVGQVLYDRFYMMALNDYIVPKIGWAIAWVVDIFNRAVDFFTHTFIPGLFEALSYGVRVIQNGSLERYAKIVVSAVLVVLVAVSVAGWL</sequence>
<evidence type="ECO:0000256" key="5">
    <source>
        <dbReference type="SAM" id="Phobius"/>
    </source>
</evidence>
<accession>A0A0F7IGD8</accession>
<dbReference type="GO" id="GO:0042773">
    <property type="term" value="P:ATP synthesis coupled electron transport"/>
    <property type="evidence" value="ECO:0007669"/>
    <property type="project" value="InterPro"/>
</dbReference>
<dbReference type="PRINTS" id="PR01434">
    <property type="entry name" value="NADHDHGNASE5"/>
</dbReference>
<keyword evidence="8" id="KW-0830">Ubiquinone</keyword>
<proteinExistence type="predicted"/>
<comment type="subcellular location">
    <subcellularLocation>
        <location evidence="1">Membrane</location>
        <topology evidence="1">Multi-pass membrane protein</topology>
    </subcellularLocation>
</comment>
<reference evidence="8 9" key="1">
    <citation type="submission" date="2015-04" db="EMBL/GenBank/DDBJ databases">
        <title>The complete genome sequence of the hyperthermophilic, obligate iron-reducing archaeon Geoglobus ahangari strain 234T.</title>
        <authorList>
            <person name="Manzella M.P."/>
            <person name="Holmes D.E."/>
            <person name="Rocheleau J.M."/>
            <person name="Chung A."/>
            <person name="Reguera G."/>
            <person name="Kashefi K."/>
        </authorList>
    </citation>
    <scope>NUCLEOTIDE SEQUENCE [LARGE SCALE GENOMIC DNA]</scope>
    <source>
        <strain evidence="8 9">234</strain>
    </source>
</reference>
<evidence type="ECO:0000259" key="7">
    <source>
        <dbReference type="Pfam" id="PF00662"/>
    </source>
</evidence>
<dbReference type="EMBL" id="CP011267">
    <property type="protein sequence ID" value="AKG92303.1"/>
    <property type="molecule type" value="Genomic_DNA"/>
</dbReference>
<evidence type="ECO:0000256" key="2">
    <source>
        <dbReference type="ARBA" id="ARBA00022692"/>
    </source>
</evidence>
<dbReference type="PANTHER" id="PTHR42829">
    <property type="entry name" value="NADH-UBIQUINONE OXIDOREDUCTASE CHAIN 5"/>
    <property type="match status" value="1"/>
</dbReference>
<dbReference type="Pfam" id="PF00361">
    <property type="entry name" value="Proton_antipo_M"/>
    <property type="match status" value="1"/>
</dbReference>
<feature type="transmembrane region" description="Helical" evidence="5">
    <location>
        <begin position="415"/>
        <end position="438"/>
    </location>
</feature>
<dbReference type="Proteomes" id="UP000034723">
    <property type="component" value="Chromosome"/>
</dbReference>
<feature type="transmembrane region" description="Helical" evidence="5">
    <location>
        <begin position="314"/>
        <end position="335"/>
    </location>
</feature>
<dbReference type="InParanoid" id="A0A0F7IGD8"/>
<feature type="domain" description="NADH-Ubiquinone oxidoreductase (complex I) chain 5 N-terminal" evidence="7">
    <location>
        <begin position="82"/>
        <end position="122"/>
    </location>
</feature>
<dbReference type="Pfam" id="PF00662">
    <property type="entry name" value="Proton_antipo_N"/>
    <property type="match status" value="1"/>
</dbReference>
<organism evidence="8 9">
    <name type="scientific">Geoglobus ahangari</name>
    <dbReference type="NCBI Taxonomy" id="113653"/>
    <lineage>
        <taxon>Archaea</taxon>
        <taxon>Methanobacteriati</taxon>
        <taxon>Methanobacteriota</taxon>
        <taxon>Archaeoglobi</taxon>
        <taxon>Archaeoglobales</taxon>
        <taxon>Archaeoglobaceae</taxon>
        <taxon>Geoglobus</taxon>
    </lineage>
</organism>
<dbReference type="PANTHER" id="PTHR42829:SF2">
    <property type="entry name" value="NADH-UBIQUINONE OXIDOREDUCTASE CHAIN 5"/>
    <property type="match status" value="1"/>
</dbReference>
<dbReference type="HOGENOM" id="CLU_007100_6_2_2"/>
<feature type="transmembrane region" description="Helical" evidence="5">
    <location>
        <begin position="499"/>
        <end position="518"/>
    </location>
</feature>
<dbReference type="GO" id="GO:0015990">
    <property type="term" value="P:electron transport coupled proton transport"/>
    <property type="evidence" value="ECO:0007669"/>
    <property type="project" value="TreeGrafter"/>
</dbReference>
<evidence type="ECO:0000256" key="3">
    <source>
        <dbReference type="ARBA" id="ARBA00022989"/>
    </source>
</evidence>
<dbReference type="AlphaFoldDB" id="A0A0F7IGD8"/>
<feature type="transmembrane region" description="Helical" evidence="5">
    <location>
        <begin position="101"/>
        <end position="117"/>
    </location>
</feature>
<feature type="transmembrane region" description="Helical" evidence="5">
    <location>
        <begin position="625"/>
        <end position="644"/>
    </location>
</feature>
<dbReference type="KEGG" id="gah:GAH_00344"/>
<dbReference type="GO" id="GO:0003954">
    <property type="term" value="F:NADH dehydrogenase activity"/>
    <property type="evidence" value="ECO:0007669"/>
    <property type="project" value="TreeGrafter"/>
</dbReference>
<dbReference type="GeneID" id="24802930"/>
<dbReference type="PATRIC" id="fig|113653.22.peg.349"/>
<keyword evidence="9" id="KW-1185">Reference proteome</keyword>
<keyword evidence="2 5" id="KW-0812">Transmembrane</keyword>
<feature type="transmembrane region" description="Helical" evidence="5">
    <location>
        <begin position="17"/>
        <end position="37"/>
    </location>
</feature>
<keyword evidence="8" id="KW-0560">Oxidoreductase</keyword>
<dbReference type="InterPro" id="IPR001750">
    <property type="entry name" value="ND/Mrp_TM"/>
</dbReference>
<evidence type="ECO:0000256" key="1">
    <source>
        <dbReference type="ARBA" id="ARBA00004141"/>
    </source>
</evidence>
<feature type="transmembrane region" description="Helical" evidence="5">
    <location>
        <begin position="238"/>
        <end position="257"/>
    </location>
</feature>
<dbReference type="STRING" id="113653.GAH_00344"/>
<dbReference type="GO" id="GO:0008137">
    <property type="term" value="F:NADH dehydrogenase (ubiquinone) activity"/>
    <property type="evidence" value="ECO:0007669"/>
    <property type="project" value="InterPro"/>
</dbReference>
<evidence type="ECO:0000259" key="6">
    <source>
        <dbReference type="Pfam" id="PF00361"/>
    </source>
</evidence>